<evidence type="ECO:0000256" key="1">
    <source>
        <dbReference type="SAM" id="SignalP"/>
    </source>
</evidence>
<dbReference type="GO" id="GO:0005764">
    <property type="term" value="C:lysosome"/>
    <property type="evidence" value="ECO:0007669"/>
    <property type="project" value="TreeGrafter"/>
</dbReference>
<evidence type="ECO:0000313" key="3">
    <source>
        <dbReference type="Proteomes" id="UP000887568"/>
    </source>
</evidence>
<dbReference type="GeneID" id="119730973"/>
<dbReference type="GO" id="GO:0005576">
    <property type="term" value="C:extracellular region"/>
    <property type="evidence" value="ECO:0007669"/>
    <property type="project" value="InterPro"/>
</dbReference>
<dbReference type="PANTHER" id="PTHR10697:SF13">
    <property type="entry name" value="RICIN B LECTIN DOMAIN-CONTAINING PROTEIN"/>
    <property type="match status" value="1"/>
</dbReference>
<dbReference type="AlphaFoldDB" id="A0A914A7Y6"/>
<keyword evidence="3" id="KW-1185">Reference proteome</keyword>
<organism evidence="2 3">
    <name type="scientific">Patiria miniata</name>
    <name type="common">Bat star</name>
    <name type="synonym">Asterina miniata</name>
    <dbReference type="NCBI Taxonomy" id="46514"/>
    <lineage>
        <taxon>Eukaryota</taxon>
        <taxon>Metazoa</taxon>
        <taxon>Echinodermata</taxon>
        <taxon>Eleutherozoa</taxon>
        <taxon>Asterozoa</taxon>
        <taxon>Asteroidea</taxon>
        <taxon>Valvatacea</taxon>
        <taxon>Valvatida</taxon>
        <taxon>Asterinidae</taxon>
        <taxon>Patiria</taxon>
    </lineage>
</organism>
<reference evidence="2" key="1">
    <citation type="submission" date="2022-11" db="UniProtKB">
        <authorList>
            <consortium name="EnsemblMetazoa"/>
        </authorList>
    </citation>
    <scope>IDENTIFICATION</scope>
</reference>
<feature type="signal peptide" evidence="1">
    <location>
        <begin position="1"/>
        <end position="19"/>
    </location>
</feature>
<dbReference type="EnsemblMetazoa" id="XM_038204049.1">
    <property type="protein sequence ID" value="XP_038059977.1"/>
    <property type="gene ID" value="LOC119730973"/>
</dbReference>
<sequence length="222" mass="24125">MATKSVLILLLVTVATTVAQKKCCYPSQFEGSLGSITAQVQAGQGTTQTDGLQYAYDFTNGRVGAITSKDDMGVMTKYQYIYDFSKKRQYNIQVSPDISVCISGPLNGTVPHCVPASATYLGSSYYGDHKLTVDFFQYFESMGPSNYANVTMTVSQGDCVPFSVVTEGMNNAVPTLGIHGYVNYTSGISDPSKYFAVPSFCAQQSNHKTPKMPKLLFDKILP</sequence>
<keyword evidence="1" id="KW-0732">Signal</keyword>
<dbReference type="InterPro" id="IPR001299">
    <property type="entry name" value="Ependymin"/>
</dbReference>
<proteinExistence type="predicted"/>
<dbReference type="OMA" id="DIPAYCY"/>
<name>A0A914A7Y6_PATMI</name>
<evidence type="ECO:0000313" key="2">
    <source>
        <dbReference type="EnsemblMetazoa" id="XP_038059977.1"/>
    </source>
</evidence>
<protein>
    <submittedName>
        <fullName evidence="2">Uncharacterized protein</fullName>
    </submittedName>
</protein>
<accession>A0A914A7Y6</accession>
<dbReference type="OrthoDB" id="10070532at2759"/>
<dbReference type="GO" id="GO:0005509">
    <property type="term" value="F:calcium ion binding"/>
    <property type="evidence" value="ECO:0007669"/>
    <property type="project" value="InterPro"/>
</dbReference>
<dbReference type="PANTHER" id="PTHR10697">
    <property type="entry name" value="MAMMALIAN EPENDYMIN-RELATED PROTEIN 1"/>
    <property type="match status" value="1"/>
</dbReference>
<dbReference type="RefSeq" id="XP_038059977.1">
    <property type="nucleotide sequence ID" value="XM_038204049.1"/>
</dbReference>
<dbReference type="GO" id="GO:0007160">
    <property type="term" value="P:cell-matrix adhesion"/>
    <property type="evidence" value="ECO:0007669"/>
    <property type="project" value="InterPro"/>
</dbReference>
<feature type="chain" id="PRO_5036835874" evidence="1">
    <location>
        <begin position="20"/>
        <end position="222"/>
    </location>
</feature>
<dbReference type="Pfam" id="PF00811">
    <property type="entry name" value="Ependymin"/>
    <property type="match status" value="1"/>
</dbReference>
<dbReference type="Proteomes" id="UP000887568">
    <property type="component" value="Unplaced"/>
</dbReference>